<dbReference type="EMBL" id="GBRH01270105">
    <property type="protein sequence ID" value="JAD27790.1"/>
    <property type="molecule type" value="Transcribed_RNA"/>
</dbReference>
<organism evidence="1">
    <name type="scientific">Arundo donax</name>
    <name type="common">Giant reed</name>
    <name type="synonym">Donax arundinaceus</name>
    <dbReference type="NCBI Taxonomy" id="35708"/>
    <lineage>
        <taxon>Eukaryota</taxon>
        <taxon>Viridiplantae</taxon>
        <taxon>Streptophyta</taxon>
        <taxon>Embryophyta</taxon>
        <taxon>Tracheophyta</taxon>
        <taxon>Spermatophyta</taxon>
        <taxon>Magnoliopsida</taxon>
        <taxon>Liliopsida</taxon>
        <taxon>Poales</taxon>
        <taxon>Poaceae</taxon>
        <taxon>PACMAD clade</taxon>
        <taxon>Arundinoideae</taxon>
        <taxon>Arundineae</taxon>
        <taxon>Arundo</taxon>
    </lineage>
</organism>
<reference evidence="1" key="2">
    <citation type="journal article" date="2015" name="Data Brief">
        <title>Shoot transcriptome of the giant reed, Arundo donax.</title>
        <authorList>
            <person name="Barrero R.A."/>
            <person name="Guerrero F.D."/>
            <person name="Moolhuijzen P."/>
            <person name="Goolsby J.A."/>
            <person name="Tidwell J."/>
            <person name="Bellgard S.E."/>
            <person name="Bellgard M.I."/>
        </authorList>
    </citation>
    <scope>NUCLEOTIDE SEQUENCE</scope>
    <source>
        <tissue evidence="1">Shoot tissue taken approximately 20 cm above the soil surface</tissue>
    </source>
</reference>
<name>A0A0A8YT84_ARUDO</name>
<accession>A0A0A8YT84</accession>
<reference evidence="1" key="1">
    <citation type="submission" date="2014-09" db="EMBL/GenBank/DDBJ databases">
        <authorList>
            <person name="Magalhaes I.L.F."/>
            <person name="Oliveira U."/>
            <person name="Santos F.R."/>
            <person name="Vidigal T.H.D.A."/>
            <person name="Brescovit A.D."/>
            <person name="Santos A.J."/>
        </authorList>
    </citation>
    <scope>NUCLEOTIDE SEQUENCE</scope>
    <source>
        <tissue evidence="1">Shoot tissue taken approximately 20 cm above the soil surface</tissue>
    </source>
</reference>
<evidence type="ECO:0000313" key="1">
    <source>
        <dbReference type="EMBL" id="JAD27790.1"/>
    </source>
</evidence>
<dbReference type="AlphaFoldDB" id="A0A0A8YT84"/>
<protein>
    <submittedName>
        <fullName evidence="1">Uncharacterized protein</fullName>
    </submittedName>
</protein>
<proteinExistence type="predicted"/>
<sequence length="36" mass="4218">MQTIKNTNLMSESLICSFFSNVNETHNCIRTQYSDF</sequence>